<dbReference type="Proteomes" id="UP001371456">
    <property type="component" value="Unassembled WGS sequence"/>
</dbReference>
<name>A0AAN8YD09_SOLBU</name>
<feature type="region of interest" description="Disordered" evidence="1">
    <location>
        <begin position="1"/>
        <end position="28"/>
    </location>
</feature>
<dbReference type="EMBL" id="JBANQN010000005">
    <property type="protein sequence ID" value="KAK6788560.1"/>
    <property type="molecule type" value="Genomic_DNA"/>
</dbReference>
<organism evidence="2 3">
    <name type="scientific">Solanum bulbocastanum</name>
    <name type="common">Wild potato</name>
    <dbReference type="NCBI Taxonomy" id="147425"/>
    <lineage>
        <taxon>Eukaryota</taxon>
        <taxon>Viridiplantae</taxon>
        <taxon>Streptophyta</taxon>
        <taxon>Embryophyta</taxon>
        <taxon>Tracheophyta</taxon>
        <taxon>Spermatophyta</taxon>
        <taxon>Magnoliopsida</taxon>
        <taxon>eudicotyledons</taxon>
        <taxon>Gunneridae</taxon>
        <taxon>Pentapetalae</taxon>
        <taxon>asterids</taxon>
        <taxon>lamiids</taxon>
        <taxon>Solanales</taxon>
        <taxon>Solanaceae</taxon>
        <taxon>Solanoideae</taxon>
        <taxon>Solaneae</taxon>
        <taxon>Solanum</taxon>
    </lineage>
</organism>
<evidence type="ECO:0000313" key="2">
    <source>
        <dbReference type="EMBL" id="KAK6788560.1"/>
    </source>
</evidence>
<dbReference type="AlphaFoldDB" id="A0AAN8YD09"/>
<sequence length="100" mass="11441">MVKSPPDSFRHLSIPATSSSNHLSPRHLPFIGPSNPTVDFNPTANLQYSRLFHVINHVRYRGTIALRSGHLIVVSAISRISRWLFRCNIWDLHHSLFKTT</sequence>
<evidence type="ECO:0000256" key="1">
    <source>
        <dbReference type="SAM" id="MobiDB-lite"/>
    </source>
</evidence>
<reference evidence="2 3" key="1">
    <citation type="submission" date="2024-02" db="EMBL/GenBank/DDBJ databases">
        <title>de novo genome assembly of Solanum bulbocastanum strain 11H21.</title>
        <authorList>
            <person name="Hosaka A.J."/>
        </authorList>
    </citation>
    <scope>NUCLEOTIDE SEQUENCE [LARGE SCALE GENOMIC DNA]</scope>
    <source>
        <tissue evidence="2">Young leaves</tissue>
    </source>
</reference>
<proteinExistence type="predicted"/>
<comment type="caution">
    <text evidence="2">The sequence shown here is derived from an EMBL/GenBank/DDBJ whole genome shotgun (WGS) entry which is preliminary data.</text>
</comment>
<accession>A0AAN8YD09</accession>
<gene>
    <name evidence="2" type="ORF">RDI58_012358</name>
</gene>
<protein>
    <submittedName>
        <fullName evidence="2">Uncharacterized protein</fullName>
    </submittedName>
</protein>
<keyword evidence="3" id="KW-1185">Reference proteome</keyword>
<evidence type="ECO:0000313" key="3">
    <source>
        <dbReference type="Proteomes" id="UP001371456"/>
    </source>
</evidence>